<keyword evidence="1" id="KW-0479">Metal-binding</keyword>
<evidence type="ECO:0000313" key="8">
    <source>
        <dbReference type="Proteomes" id="UP000622797"/>
    </source>
</evidence>
<dbReference type="Gene3D" id="2.130.10.10">
    <property type="entry name" value="YVTN repeat-like/Quinoprotein amine dehydrogenase"/>
    <property type="match status" value="1"/>
</dbReference>
<evidence type="ECO:0000256" key="4">
    <source>
        <dbReference type="ARBA" id="ARBA00022833"/>
    </source>
</evidence>
<dbReference type="PROSITE" id="PS00518">
    <property type="entry name" value="ZF_RING_1"/>
    <property type="match status" value="1"/>
</dbReference>
<organism evidence="7 8">
    <name type="scientific">Fusarium sarcochroum</name>
    <dbReference type="NCBI Taxonomy" id="1208366"/>
    <lineage>
        <taxon>Eukaryota</taxon>
        <taxon>Fungi</taxon>
        <taxon>Dikarya</taxon>
        <taxon>Ascomycota</taxon>
        <taxon>Pezizomycotina</taxon>
        <taxon>Sordariomycetes</taxon>
        <taxon>Hypocreomycetidae</taxon>
        <taxon>Hypocreales</taxon>
        <taxon>Nectriaceae</taxon>
        <taxon>Fusarium</taxon>
        <taxon>Fusarium lateritium species complex</taxon>
    </lineage>
</organism>
<dbReference type="InterPro" id="IPR017907">
    <property type="entry name" value="Znf_RING_CS"/>
</dbReference>
<keyword evidence="2" id="KW-0863">Zinc-finger</keyword>
<evidence type="ECO:0000256" key="2">
    <source>
        <dbReference type="ARBA" id="ARBA00022771"/>
    </source>
</evidence>
<dbReference type="CDD" id="cd20335">
    <property type="entry name" value="BRcat_RBR"/>
    <property type="match status" value="1"/>
</dbReference>
<dbReference type="GO" id="GO:0008270">
    <property type="term" value="F:zinc ion binding"/>
    <property type="evidence" value="ECO:0007669"/>
    <property type="project" value="UniProtKB-KW"/>
</dbReference>
<evidence type="ECO:0000256" key="1">
    <source>
        <dbReference type="ARBA" id="ARBA00022723"/>
    </source>
</evidence>
<dbReference type="InterPro" id="IPR002867">
    <property type="entry name" value="IBR_dom"/>
</dbReference>
<dbReference type="InterPro" id="IPR015943">
    <property type="entry name" value="WD40/YVTN_repeat-like_dom_sf"/>
</dbReference>
<evidence type="ECO:0000259" key="6">
    <source>
        <dbReference type="Pfam" id="PF01485"/>
    </source>
</evidence>
<name>A0A8H4TRK8_9HYPO</name>
<feature type="region of interest" description="Disordered" evidence="5">
    <location>
        <begin position="531"/>
        <end position="550"/>
    </location>
</feature>
<sequence length="804" mass="89359">MADESKHPTLSITLTISPLKFTRRAESPPSISITAILHADEPITIFTWHTIFNLKLAQRRKNFVCTDLTTSSRVELATTKGPKRSAFSSELGGPDDEYYCTFEPETPVTFKHRFLRSHALEGEQAFTPGHAYCLEVREDEEVSWWRYGKKEDVMSPPGQFYSRGGCEKASGRPVSANELDDSARIILMQGPDDNLAVTRRNGDTEILSMATSKKAQHFPYDASLELRQVEFGPDNNFASVSSTGLVLIWDTVSGDCMRQFDAYDDDPDDDSLQNWPPVMAFGPSGQIISVAKSVKIWSIYTDAHLDMSYSYEAAVSRRVAFSIDGRIAMNSSSSQVSIWQPGSGKTRQLLLNVSSVSDLSFNAWLLAVLSYNTVELWNSEDGTLVQKYHVPDFVVNLNFDPRSGSLLNTEYGTMYLDFKSYGCSIDTETDAAPIWWPESLRYTMDASSLMLALELQRQDLNLWEQSRKGKQRAGELTDSDLAVEACRHELEAVTLQVSDHTLASSIARAVQSDADIVRELQVAEEQAVSDREYAERLSTDPKARATPAPAAAKNHNFEQFVGETDEDSIDILKTMNLGGLDDAGLGQAESSSWASSRKPSQTRECVACNDRFPPLALSRSPCSHEYCRGCLIGLVRSSLQDESLFPPRCCGQPIPVKQDRWFSPELVGQFQAKKLEFDTPNRTYCSKPPCSTFVPPTFIAGDVATCPRCSRRTCIHCKAPYHTGVCQSDTAAQQILQLAAENGWQRCYACHRVVELDIGCYHMRLNSAIFAVSAGRNMLAHNGKKGDLSEEPKTSWTETIVHAA</sequence>
<reference evidence="7" key="1">
    <citation type="journal article" date="2020" name="BMC Genomics">
        <title>Correction to: Identification and distribution of gene clusters required for synthesis of sphingolipid metabolism inhibitors in diverse species of the filamentous fungus Fusarium.</title>
        <authorList>
            <person name="Kim H.S."/>
            <person name="Lohmar J.M."/>
            <person name="Busman M."/>
            <person name="Brown D.W."/>
            <person name="Naumann T.A."/>
            <person name="Divon H.H."/>
            <person name="Lysoe E."/>
            <person name="Uhlig S."/>
            <person name="Proctor R.H."/>
        </authorList>
    </citation>
    <scope>NUCLEOTIDE SEQUENCE</scope>
    <source>
        <strain evidence="7">NRRL 20472</strain>
    </source>
</reference>
<feature type="domain" description="IBR" evidence="6">
    <location>
        <begin position="670"/>
        <end position="725"/>
    </location>
</feature>
<dbReference type="EMBL" id="JABEXW010000517">
    <property type="protein sequence ID" value="KAF4962841.1"/>
    <property type="molecule type" value="Genomic_DNA"/>
</dbReference>
<dbReference type="Proteomes" id="UP000622797">
    <property type="component" value="Unassembled WGS sequence"/>
</dbReference>
<feature type="compositionally biased region" description="Basic and acidic residues" evidence="5">
    <location>
        <begin position="531"/>
        <end position="543"/>
    </location>
</feature>
<keyword evidence="3" id="KW-0833">Ubl conjugation pathway</keyword>
<keyword evidence="8" id="KW-1185">Reference proteome</keyword>
<dbReference type="SUPFAM" id="SSF57850">
    <property type="entry name" value="RING/U-box"/>
    <property type="match status" value="1"/>
</dbReference>
<dbReference type="OrthoDB" id="5418036at2759"/>
<dbReference type="PANTHER" id="PTHR11685">
    <property type="entry name" value="RBR FAMILY RING FINGER AND IBR DOMAIN-CONTAINING"/>
    <property type="match status" value="1"/>
</dbReference>
<reference evidence="7" key="2">
    <citation type="submission" date="2020-05" db="EMBL/GenBank/DDBJ databases">
        <authorList>
            <person name="Kim H.-S."/>
            <person name="Proctor R.H."/>
            <person name="Brown D.W."/>
        </authorList>
    </citation>
    <scope>NUCLEOTIDE SEQUENCE</scope>
    <source>
        <strain evidence="7">NRRL 20472</strain>
    </source>
</reference>
<dbReference type="AlphaFoldDB" id="A0A8H4TRK8"/>
<dbReference type="InterPro" id="IPR036322">
    <property type="entry name" value="WD40_repeat_dom_sf"/>
</dbReference>
<evidence type="ECO:0000256" key="3">
    <source>
        <dbReference type="ARBA" id="ARBA00022786"/>
    </source>
</evidence>
<keyword evidence="4" id="KW-0862">Zinc</keyword>
<dbReference type="GO" id="GO:0016567">
    <property type="term" value="P:protein ubiquitination"/>
    <property type="evidence" value="ECO:0007669"/>
    <property type="project" value="InterPro"/>
</dbReference>
<evidence type="ECO:0000256" key="5">
    <source>
        <dbReference type="SAM" id="MobiDB-lite"/>
    </source>
</evidence>
<dbReference type="InterPro" id="IPR031127">
    <property type="entry name" value="E3_UB_ligase_RBR"/>
</dbReference>
<evidence type="ECO:0000313" key="7">
    <source>
        <dbReference type="EMBL" id="KAF4962841.1"/>
    </source>
</evidence>
<dbReference type="SUPFAM" id="SSF50978">
    <property type="entry name" value="WD40 repeat-like"/>
    <property type="match status" value="1"/>
</dbReference>
<protein>
    <recommendedName>
        <fullName evidence="6">IBR domain-containing protein</fullName>
    </recommendedName>
</protein>
<dbReference type="GO" id="GO:0004842">
    <property type="term" value="F:ubiquitin-protein transferase activity"/>
    <property type="evidence" value="ECO:0007669"/>
    <property type="project" value="InterPro"/>
</dbReference>
<accession>A0A8H4TRK8</accession>
<proteinExistence type="predicted"/>
<comment type="caution">
    <text evidence="7">The sequence shown here is derived from an EMBL/GenBank/DDBJ whole genome shotgun (WGS) entry which is preliminary data.</text>
</comment>
<dbReference type="Pfam" id="PF01485">
    <property type="entry name" value="IBR"/>
    <property type="match status" value="1"/>
</dbReference>
<gene>
    <name evidence="7" type="ORF">FSARC_9084</name>
</gene>